<keyword evidence="2" id="KW-0680">Restriction system</keyword>
<dbReference type="GO" id="GO:0003677">
    <property type="term" value="F:DNA binding"/>
    <property type="evidence" value="ECO:0007669"/>
    <property type="project" value="UniProtKB-KW"/>
</dbReference>
<dbReference type="InterPro" id="IPR044946">
    <property type="entry name" value="Restrct_endonuc_typeI_TRD_sf"/>
</dbReference>
<comment type="similarity">
    <text evidence="1">Belongs to the type-I restriction system S methylase family.</text>
</comment>
<dbReference type="InterPro" id="IPR051212">
    <property type="entry name" value="Type-I_RE_S_subunit"/>
</dbReference>
<dbReference type="RefSeq" id="WP_004087452.1">
    <property type="nucleotide sequence ID" value="NC_010577.1"/>
</dbReference>
<evidence type="ECO:0000256" key="2">
    <source>
        <dbReference type="ARBA" id="ARBA00022747"/>
    </source>
</evidence>
<dbReference type="KEGG" id="xfn:XfasM23_2180"/>
<sequence>MSRIDELIAALCPEGVGFMRVGELLERTSNIRWQDTQGEEFQYIDLSSVDRNTHIIRGTKTINSGTAPSRAQQIVRENDVIFGTTRPMLKRYCLIPSEYDGQISSTGYCVFRPKNELLLPNFLFHLLGTKAFYSYVEANQNGASYPVITDEAVKAFRIPRLPVEVQAEIAKVLDTFTTLEAELEAELETRRRQYQYYRDALLTFGEGTDAATRVRWVTLGEIATYANTRIQSVGLDASSYVGVDNLLPDTRGKVRSNFVPTSGTVIGYQANDILIGNIRPYLKKIWLAHSTGGTNQDVLVIRIKDEAKAMLKPRYLYYLLASDDFFTYDSQHAKGAKMPRGDKTMIMKYKIPIPPLEVQARIVAVLDQFDTLVNDITAGLPAEIAARRQQYAYYRDRLLTFKEAV</sequence>
<evidence type="ECO:0000259" key="4">
    <source>
        <dbReference type="Pfam" id="PF01420"/>
    </source>
</evidence>
<feature type="domain" description="Type I restriction modification DNA specificity" evidence="4">
    <location>
        <begin position="294"/>
        <end position="384"/>
    </location>
</feature>
<evidence type="ECO:0000256" key="1">
    <source>
        <dbReference type="ARBA" id="ARBA00010923"/>
    </source>
</evidence>
<proteinExistence type="inferred from homology"/>
<dbReference type="SMR" id="B2IAM5"/>
<reference evidence="5 6" key="1">
    <citation type="journal article" date="2010" name="J. Bacteriol.">
        <title>Whole genome sequences of two Xylella fastidiosa strains (M12 and M23) causing almond leaf scorch disease in California.</title>
        <authorList>
            <person name="Chen J."/>
            <person name="Xie G."/>
            <person name="Han S."/>
            <person name="Chertkov O."/>
            <person name="Sims D."/>
            <person name="Civerolo E.L."/>
        </authorList>
    </citation>
    <scope>NUCLEOTIDE SEQUENCE [LARGE SCALE GENOMIC DNA]</scope>
    <source>
        <strain evidence="5 6">M23</strain>
    </source>
</reference>
<dbReference type="AlphaFoldDB" id="B2IAM5"/>
<dbReference type="HOGENOM" id="CLU_021095_6_0_6"/>
<dbReference type="InterPro" id="IPR000055">
    <property type="entry name" value="Restrct_endonuc_typeI_TRD"/>
</dbReference>
<dbReference type="PANTHER" id="PTHR43140">
    <property type="entry name" value="TYPE-1 RESTRICTION ENZYME ECOKI SPECIFICITY PROTEIN"/>
    <property type="match status" value="1"/>
</dbReference>
<dbReference type="EMBL" id="CP001011">
    <property type="protein sequence ID" value="ACB93575.1"/>
    <property type="molecule type" value="Genomic_DNA"/>
</dbReference>
<dbReference type="REBASE" id="17754">
    <property type="entry name" value="S.XfaM23ORF2182P"/>
</dbReference>
<dbReference type="GeneID" id="93905942"/>
<gene>
    <name evidence="5" type="ordered locus">XfasM23_2180</name>
</gene>
<organism evidence="5 6">
    <name type="scientific">Xylella fastidiosa (strain M23)</name>
    <dbReference type="NCBI Taxonomy" id="405441"/>
    <lineage>
        <taxon>Bacteria</taxon>
        <taxon>Pseudomonadati</taxon>
        <taxon>Pseudomonadota</taxon>
        <taxon>Gammaproteobacteria</taxon>
        <taxon>Lysobacterales</taxon>
        <taxon>Lysobacteraceae</taxon>
        <taxon>Xylella</taxon>
    </lineage>
</organism>
<name>B2IAM5_XYLF2</name>
<keyword evidence="3" id="KW-0238">DNA-binding</keyword>
<accession>B2IAM5</accession>
<evidence type="ECO:0000313" key="6">
    <source>
        <dbReference type="Proteomes" id="UP000001698"/>
    </source>
</evidence>
<evidence type="ECO:0000313" key="5">
    <source>
        <dbReference type="EMBL" id="ACB93575.1"/>
    </source>
</evidence>
<dbReference type="GO" id="GO:0009307">
    <property type="term" value="P:DNA restriction-modification system"/>
    <property type="evidence" value="ECO:0007669"/>
    <property type="project" value="UniProtKB-KW"/>
</dbReference>
<evidence type="ECO:0000256" key="3">
    <source>
        <dbReference type="ARBA" id="ARBA00023125"/>
    </source>
</evidence>
<protein>
    <submittedName>
        <fullName evidence="5">Restriction modification system DNA specificity domain</fullName>
    </submittedName>
</protein>
<dbReference type="PANTHER" id="PTHR43140:SF1">
    <property type="entry name" value="TYPE I RESTRICTION ENZYME ECOKI SPECIFICITY SUBUNIT"/>
    <property type="match status" value="1"/>
</dbReference>
<feature type="domain" description="Type I restriction modification DNA specificity" evidence="4">
    <location>
        <begin position="16"/>
        <end position="188"/>
    </location>
</feature>
<dbReference type="SUPFAM" id="SSF116734">
    <property type="entry name" value="DNA methylase specificity domain"/>
    <property type="match status" value="2"/>
</dbReference>
<dbReference type="Gene3D" id="3.90.220.20">
    <property type="entry name" value="DNA methylase specificity domains"/>
    <property type="match status" value="2"/>
</dbReference>
<dbReference type="Pfam" id="PF01420">
    <property type="entry name" value="Methylase_S"/>
    <property type="match status" value="2"/>
</dbReference>
<dbReference type="Proteomes" id="UP000001698">
    <property type="component" value="Chromosome"/>
</dbReference>